<organism evidence="2 3">
    <name type="scientific">Romboutsia hominis</name>
    <dbReference type="NCBI Taxonomy" id="1507512"/>
    <lineage>
        <taxon>Bacteria</taxon>
        <taxon>Bacillati</taxon>
        <taxon>Bacillota</taxon>
        <taxon>Clostridia</taxon>
        <taxon>Peptostreptococcales</taxon>
        <taxon>Peptostreptococcaceae</taxon>
        <taxon>Romboutsia</taxon>
    </lineage>
</organism>
<keyword evidence="1" id="KW-0812">Transmembrane</keyword>
<dbReference type="AlphaFoldDB" id="A0A2P2BS61"/>
<protein>
    <recommendedName>
        <fullName evidence="4">ABC-2 family transporter protein</fullName>
    </recommendedName>
</protein>
<feature type="transmembrane region" description="Helical" evidence="1">
    <location>
        <begin position="16"/>
        <end position="36"/>
    </location>
</feature>
<evidence type="ECO:0008006" key="4">
    <source>
        <dbReference type="Google" id="ProtNLM"/>
    </source>
</evidence>
<keyword evidence="1" id="KW-0472">Membrane</keyword>
<evidence type="ECO:0000313" key="3">
    <source>
        <dbReference type="Proteomes" id="UP000245695"/>
    </source>
</evidence>
<name>A0A2P2BS61_9FIRM</name>
<keyword evidence="3" id="KW-1185">Reference proteome</keyword>
<gene>
    <name evidence="2" type="ORF">FRIFI_1678</name>
</gene>
<reference evidence="2 3" key="1">
    <citation type="submission" date="2014-09" db="EMBL/GenBank/DDBJ databases">
        <authorList>
            <person name="Hornung B.V."/>
        </authorList>
    </citation>
    <scope>NUCLEOTIDE SEQUENCE [LARGE SCALE GENOMIC DNA]</scope>
    <source>
        <strain evidence="2 3">FRIFI</strain>
    </source>
</reference>
<sequence>MKELKPYLKMLNKNTYIYMFILLLLIIGIDGMNLIGAIYTKNYTIEDNFLIFRSETYYILGLVMFICSICILQKDFSIAISIKGDRKSYLKSMILYILCLCFVSTVIGVGVEFLESTILNGFTGYDAAIISRSIFWEISEVLNKIQEEITGGSWATSLIYTTRDDTLLSILDMIINTFINNFIFSALGLFIGALVYRLKKVTILLLFAGMPVLSTIYLLIEFYKDKYGFVEKYIWTYWSNLGHIITTCQNILVKVLIAMIFIIGAILLLIKAPIKEYAHDLI</sequence>
<feature type="transmembrane region" description="Helical" evidence="1">
    <location>
        <begin position="173"/>
        <end position="196"/>
    </location>
</feature>
<evidence type="ECO:0000256" key="1">
    <source>
        <dbReference type="SAM" id="Phobius"/>
    </source>
</evidence>
<dbReference type="EMBL" id="LN650648">
    <property type="protein sequence ID" value="CEI73211.1"/>
    <property type="molecule type" value="Genomic_DNA"/>
</dbReference>
<accession>A0A2P2BS61</accession>
<dbReference type="KEGG" id="rhom:FRIFI_1678"/>
<feature type="transmembrane region" description="Helical" evidence="1">
    <location>
        <begin position="251"/>
        <end position="270"/>
    </location>
</feature>
<dbReference type="Proteomes" id="UP000245695">
    <property type="component" value="Chromosome 1"/>
</dbReference>
<dbReference type="RefSeq" id="WP_166505597.1">
    <property type="nucleotide sequence ID" value="NZ_LN650648.1"/>
</dbReference>
<feature type="transmembrane region" description="Helical" evidence="1">
    <location>
        <begin position="203"/>
        <end position="220"/>
    </location>
</feature>
<feature type="transmembrane region" description="Helical" evidence="1">
    <location>
        <begin position="93"/>
        <end position="114"/>
    </location>
</feature>
<feature type="transmembrane region" description="Helical" evidence="1">
    <location>
        <begin position="56"/>
        <end position="72"/>
    </location>
</feature>
<keyword evidence="1" id="KW-1133">Transmembrane helix</keyword>
<proteinExistence type="predicted"/>
<evidence type="ECO:0000313" key="2">
    <source>
        <dbReference type="EMBL" id="CEI73211.1"/>
    </source>
</evidence>